<dbReference type="AlphaFoldDB" id="A0A9J5ZRF6"/>
<proteinExistence type="predicted"/>
<name>A0A9J5ZRF6_SOLCO</name>
<comment type="caution">
    <text evidence="1">The sequence shown here is derived from an EMBL/GenBank/DDBJ whole genome shotgun (WGS) entry which is preliminary data.</text>
</comment>
<keyword evidence="2" id="KW-1185">Reference proteome</keyword>
<dbReference type="EMBL" id="JACXVP010000003">
    <property type="protein sequence ID" value="KAG5614634.1"/>
    <property type="molecule type" value="Genomic_DNA"/>
</dbReference>
<dbReference type="Proteomes" id="UP000824120">
    <property type="component" value="Chromosome 3"/>
</dbReference>
<reference evidence="1 2" key="1">
    <citation type="submission" date="2020-09" db="EMBL/GenBank/DDBJ databases">
        <title>De no assembly of potato wild relative species, Solanum commersonii.</title>
        <authorList>
            <person name="Cho K."/>
        </authorList>
    </citation>
    <scope>NUCLEOTIDE SEQUENCE [LARGE SCALE GENOMIC DNA]</scope>
    <source>
        <strain evidence="1">LZ3.2</strain>
        <tissue evidence="1">Leaf</tissue>
    </source>
</reference>
<protein>
    <submittedName>
        <fullName evidence="1">Uncharacterized protein</fullName>
    </submittedName>
</protein>
<dbReference type="OrthoDB" id="1301355at2759"/>
<accession>A0A9J5ZRF6</accession>
<evidence type="ECO:0000313" key="1">
    <source>
        <dbReference type="EMBL" id="KAG5614634.1"/>
    </source>
</evidence>
<evidence type="ECO:0000313" key="2">
    <source>
        <dbReference type="Proteomes" id="UP000824120"/>
    </source>
</evidence>
<sequence length="115" mass="13826">MKTSSKKFTVGSAWEEIRQKGHKKEEYVFIWNTRTQKINLVSKCKCCEKVQRKIIDHLFINGEFTESIWKYYADVIGLLDHFIQVHQAIQKWWDIRHCAKLTILQVVHAYICWQL</sequence>
<organism evidence="1 2">
    <name type="scientific">Solanum commersonii</name>
    <name type="common">Commerson's wild potato</name>
    <name type="synonym">Commerson's nightshade</name>
    <dbReference type="NCBI Taxonomy" id="4109"/>
    <lineage>
        <taxon>Eukaryota</taxon>
        <taxon>Viridiplantae</taxon>
        <taxon>Streptophyta</taxon>
        <taxon>Embryophyta</taxon>
        <taxon>Tracheophyta</taxon>
        <taxon>Spermatophyta</taxon>
        <taxon>Magnoliopsida</taxon>
        <taxon>eudicotyledons</taxon>
        <taxon>Gunneridae</taxon>
        <taxon>Pentapetalae</taxon>
        <taxon>asterids</taxon>
        <taxon>lamiids</taxon>
        <taxon>Solanales</taxon>
        <taxon>Solanaceae</taxon>
        <taxon>Solanoideae</taxon>
        <taxon>Solaneae</taxon>
        <taxon>Solanum</taxon>
    </lineage>
</organism>
<gene>
    <name evidence="1" type="ORF">H5410_014458</name>
</gene>